<protein>
    <submittedName>
        <fullName evidence="1">Uncharacterized protein</fullName>
    </submittedName>
</protein>
<gene>
    <name evidence="1" type="ORF">LMG31841_02937</name>
</gene>
<dbReference type="EMBL" id="CAJQZC010000005">
    <property type="protein sequence ID" value="CAG4900956.1"/>
    <property type="molecule type" value="Genomic_DNA"/>
</dbReference>
<accession>A0A9N8RXV9</accession>
<comment type="caution">
    <text evidence="1">The sequence shown here is derived from an EMBL/GenBank/DDBJ whole genome shotgun (WGS) entry which is preliminary data.</text>
</comment>
<organism evidence="1 2">
    <name type="scientific">Paraburkholderia saeva</name>
    <dbReference type="NCBI Taxonomy" id="2777537"/>
    <lineage>
        <taxon>Bacteria</taxon>
        <taxon>Pseudomonadati</taxon>
        <taxon>Pseudomonadota</taxon>
        <taxon>Betaproteobacteria</taxon>
        <taxon>Burkholderiales</taxon>
        <taxon>Burkholderiaceae</taxon>
        <taxon>Paraburkholderia</taxon>
    </lineage>
</organism>
<dbReference type="RefSeq" id="WP_228877742.1">
    <property type="nucleotide sequence ID" value="NZ_CAJQZC010000005.1"/>
</dbReference>
<evidence type="ECO:0000313" key="2">
    <source>
        <dbReference type="Proteomes" id="UP000789704"/>
    </source>
</evidence>
<dbReference type="Proteomes" id="UP000789704">
    <property type="component" value="Unassembled WGS sequence"/>
</dbReference>
<proteinExistence type="predicted"/>
<dbReference type="AlphaFoldDB" id="A0A9N8RXV9"/>
<sequence>MAARIKVKTDVDPLANFRSVDRGGLAIFLNRSIPATYRIQKTEGFPQPFYVNGEPRWLVTELAQWVQSLADARPAARRKAAKLKVEPATT</sequence>
<keyword evidence="2" id="KW-1185">Reference proteome</keyword>
<evidence type="ECO:0000313" key="1">
    <source>
        <dbReference type="EMBL" id="CAG4900956.1"/>
    </source>
</evidence>
<reference evidence="1" key="1">
    <citation type="submission" date="2021-04" db="EMBL/GenBank/DDBJ databases">
        <authorList>
            <person name="Vanwijnsberghe S."/>
        </authorList>
    </citation>
    <scope>NUCLEOTIDE SEQUENCE</scope>
    <source>
        <strain evidence="1">LMG 31841</strain>
    </source>
</reference>
<name>A0A9N8RXV9_9BURK</name>